<evidence type="ECO:0000313" key="3">
    <source>
        <dbReference type="Proteomes" id="UP000600799"/>
    </source>
</evidence>
<dbReference type="SUPFAM" id="SSF46626">
    <property type="entry name" value="Cytochrome c"/>
    <property type="match status" value="1"/>
</dbReference>
<dbReference type="Gene3D" id="1.10.760.10">
    <property type="entry name" value="Cytochrome c-like domain"/>
    <property type="match status" value="1"/>
</dbReference>
<feature type="chain" id="PRO_5045559649" description="Cytochrome C" evidence="1">
    <location>
        <begin position="22"/>
        <end position="161"/>
    </location>
</feature>
<keyword evidence="1" id="KW-0732">Signal</keyword>
<accession>A0ABS0HBC6</accession>
<sequence>MTAAMRALVLSAVVLAGAASAGQAIRPADMAAKPRVEIDYALHCQGCHLADGRGMAGKVPDFRDSLGRFLEVPGGRAYLVQVPGVATSRLDDDGTARLLNWLIARVGPPRTCRAAPFTTAEVARLRRTWLRKARPLRDGLMRQIAAQPNMAKGAKLPDCPA</sequence>
<gene>
    <name evidence="2" type="ORF">I2488_01140</name>
</gene>
<protein>
    <recommendedName>
        <fullName evidence="4">Cytochrome C</fullName>
    </recommendedName>
</protein>
<feature type="signal peptide" evidence="1">
    <location>
        <begin position="1"/>
        <end position="21"/>
    </location>
</feature>
<organism evidence="2 3">
    <name type="scientific">Novosphingobium jiangmenense</name>
    <dbReference type="NCBI Taxonomy" id="2791981"/>
    <lineage>
        <taxon>Bacteria</taxon>
        <taxon>Pseudomonadati</taxon>
        <taxon>Pseudomonadota</taxon>
        <taxon>Alphaproteobacteria</taxon>
        <taxon>Sphingomonadales</taxon>
        <taxon>Sphingomonadaceae</taxon>
        <taxon>Novosphingobium</taxon>
    </lineage>
</organism>
<proteinExistence type="predicted"/>
<evidence type="ECO:0008006" key="4">
    <source>
        <dbReference type="Google" id="ProtNLM"/>
    </source>
</evidence>
<comment type="caution">
    <text evidence="2">The sequence shown here is derived from an EMBL/GenBank/DDBJ whole genome shotgun (WGS) entry which is preliminary data.</text>
</comment>
<dbReference type="InterPro" id="IPR036909">
    <property type="entry name" value="Cyt_c-like_dom_sf"/>
</dbReference>
<dbReference type="Proteomes" id="UP000600799">
    <property type="component" value="Unassembled WGS sequence"/>
</dbReference>
<reference evidence="2 3" key="1">
    <citation type="submission" date="2020-11" db="EMBL/GenBank/DDBJ databases">
        <title>The genome sequence of Novosphingobium sp. 1Y9A.</title>
        <authorList>
            <person name="Liu Y."/>
        </authorList>
    </citation>
    <scope>NUCLEOTIDE SEQUENCE [LARGE SCALE GENOMIC DNA]</scope>
    <source>
        <strain evidence="2 3">1Y9A</strain>
    </source>
</reference>
<keyword evidence="3" id="KW-1185">Reference proteome</keyword>
<name>A0ABS0HBC6_9SPHN</name>
<dbReference type="EMBL" id="JADQDC010000001">
    <property type="protein sequence ID" value="MBF9149598.1"/>
    <property type="molecule type" value="Genomic_DNA"/>
</dbReference>
<evidence type="ECO:0000256" key="1">
    <source>
        <dbReference type="SAM" id="SignalP"/>
    </source>
</evidence>
<evidence type="ECO:0000313" key="2">
    <source>
        <dbReference type="EMBL" id="MBF9149598.1"/>
    </source>
</evidence>